<evidence type="ECO:0000313" key="1">
    <source>
        <dbReference type="EMBL" id="TRO79712.1"/>
    </source>
</evidence>
<accession>A0A550J9B6</accession>
<proteinExistence type="predicted"/>
<gene>
    <name evidence="1" type="ORF">FL622_12435</name>
</gene>
<sequence length="113" mass="12817">MRTVTLGIASRETINRRLLRALDNEAQGTFISFESPELLFKVISGKRWELLKLMMGAEPMTIREAARRMERDVKAVHTDVQALLKAGILQKTDKGLIVFPFDAMRVDFLLKAA</sequence>
<dbReference type="EMBL" id="VJVV01000009">
    <property type="protein sequence ID" value="TRO79712.1"/>
    <property type="molecule type" value="Genomic_DNA"/>
</dbReference>
<protein>
    <submittedName>
        <fullName evidence="1">Transcriptional regulator</fullName>
    </submittedName>
</protein>
<reference evidence="1 2" key="1">
    <citation type="submission" date="2019-07" db="EMBL/GenBank/DDBJ databases">
        <title>Insights of Desulfuromonas acetexigens electromicrobiology.</title>
        <authorList>
            <person name="Katuri K."/>
            <person name="Sapireddy V."/>
            <person name="Shaw D.R."/>
            <person name="Saikaly P."/>
        </authorList>
    </citation>
    <scope>NUCLEOTIDE SEQUENCE [LARGE SCALE GENOMIC DNA]</scope>
    <source>
        <strain evidence="1 2">2873</strain>
    </source>
</reference>
<dbReference type="AlphaFoldDB" id="A0A550J9B6"/>
<dbReference type="RefSeq" id="WP_092058791.1">
    <property type="nucleotide sequence ID" value="NZ_FOJJ01000041.1"/>
</dbReference>
<dbReference type="OrthoDB" id="9809537at2"/>
<name>A0A550J9B6_9BACT</name>
<dbReference type="InterPro" id="IPR036390">
    <property type="entry name" value="WH_DNA-bd_sf"/>
</dbReference>
<dbReference type="Pfam" id="PF25212">
    <property type="entry name" value="HVO_A0114"/>
    <property type="match status" value="1"/>
</dbReference>
<evidence type="ECO:0000313" key="2">
    <source>
        <dbReference type="Proteomes" id="UP000317155"/>
    </source>
</evidence>
<keyword evidence="2" id="KW-1185">Reference proteome</keyword>
<dbReference type="SUPFAM" id="SSF46785">
    <property type="entry name" value="Winged helix' DNA-binding domain"/>
    <property type="match status" value="1"/>
</dbReference>
<dbReference type="Proteomes" id="UP000317155">
    <property type="component" value="Unassembled WGS sequence"/>
</dbReference>
<comment type="caution">
    <text evidence="1">The sequence shown here is derived from an EMBL/GenBank/DDBJ whole genome shotgun (WGS) entry which is preliminary data.</text>
</comment>
<organism evidence="1 2">
    <name type="scientific">Trichloromonas acetexigens</name>
    <dbReference type="NCBI Taxonomy" id="38815"/>
    <lineage>
        <taxon>Bacteria</taxon>
        <taxon>Pseudomonadati</taxon>
        <taxon>Thermodesulfobacteriota</taxon>
        <taxon>Desulfuromonadia</taxon>
        <taxon>Desulfuromonadales</taxon>
        <taxon>Trichloromonadaceae</taxon>
        <taxon>Trichloromonas</taxon>
    </lineage>
</organism>